<dbReference type="SMART" id="SM00954">
    <property type="entry name" value="RelA_SpoT"/>
    <property type="match status" value="1"/>
</dbReference>
<dbReference type="OrthoDB" id="5958501at2759"/>
<dbReference type="CDD" id="cd05399">
    <property type="entry name" value="NT_Rel-Spo_like"/>
    <property type="match status" value="1"/>
</dbReference>
<dbReference type="InterPro" id="IPR043519">
    <property type="entry name" value="NT_sf"/>
</dbReference>
<feature type="signal peptide" evidence="1">
    <location>
        <begin position="1"/>
        <end position="27"/>
    </location>
</feature>
<dbReference type="EnsemblMetazoa" id="CLYHEMT007155.1">
    <property type="protein sequence ID" value="CLYHEMP007155.1"/>
    <property type="gene ID" value="CLYHEMG007155"/>
</dbReference>
<dbReference type="InterPro" id="IPR052366">
    <property type="entry name" value="GTP_Pyrophosphokinase"/>
</dbReference>
<organism evidence="3 4">
    <name type="scientific">Clytia hemisphaerica</name>
    <dbReference type="NCBI Taxonomy" id="252671"/>
    <lineage>
        <taxon>Eukaryota</taxon>
        <taxon>Metazoa</taxon>
        <taxon>Cnidaria</taxon>
        <taxon>Hydrozoa</taxon>
        <taxon>Hydroidolina</taxon>
        <taxon>Leptothecata</taxon>
        <taxon>Obeliida</taxon>
        <taxon>Clytiidae</taxon>
        <taxon>Clytia</taxon>
    </lineage>
</organism>
<dbReference type="Proteomes" id="UP000594262">
    <property type="component" value="Unplaced"/>
</dbReference>
<accession>A0A7M5VCM9</accession>
<dbReference type="AlphaFoldDB" id="A0A7M5VCM9"/>
<dbReference type="Pfam" id="PF04607">
    <property type="entry name" value="RelA_SpoT"/>
    <property type="match status" value="1"/>
</dbReference>
<feature type="chain" id="PRO_5029910474" description="RelA/SpoT domain-containing protein" evidence="1">
    <location>
        <begin position="28"/>
        <end position="340"/>
    </location>
</feature>
<dbReference type="SUPFAM" id="SSF81301">
    <property type="entry name" value="Nucleotidyltransferase"/>
    <property type="match status" value="1"/>
</dbReference>
<dbReference type="InterPro" id="IPR007685">
    <property type="entry name" value="RelA_SpoT"/>
</dbReference>
<dbReference type="PANTHER" id="PTHR47837:SF1">
    <property type="entry name" value="GTP PYROPHOSPHOKINASE YJBM"/>
    <property type="match status" value="1"/>
</dbReference>
<feature type="domain" description="RelA/SpoT" evidence="2">
    <location>
        <begin position="113"/>
        <end position="230"/>
    </location>
</feature>
<name>A0A7M5VCM9_9CNID</name>
<dbReference type="Gene3D" id="3.30.460.10">
    <property type="entry name" value="Beta Polymerase, domain 2"/>
    <property type="match status" value="1"/>
</dbReference>
<keyword evidence="4" id="KW-1185">Reference proteome</keyword>
<reference evidence="3" key="1">
    <citation type="submission" date="2021-01" db="UniProtKB">
        <authorList>
            <consortium name="EnsemblMetazoa"/>
        </authorList>
    </citation>
    <scope>IDENTIFICATION</scope>
</reference>
<sequence>MNFNKLPNKMLVETLFLVFAISSNVLGDPGFEAGHSRDYHLLHDDTAWDRMYDSWIKTHSHLSSQHRFRRNSVSTEQPTLEEIKKFVEGFKPAFESAQKSLLKIANKTAVLTGRLKSALSIQEKLVRKNITFNDLTDVIGMRFTCQTVNDTLRIKSKIEKDTTDFNITETTCYGMCPGHGKYRDSGYRRIHLILLIKDGSKSAELQIGTPYTDMWSNWNHDFIYKGPKNIADNSGVQNYSLSMADYFWKLDEIRRDLPPCPEILKEANALKILRDGVAGDHAEETYKKLGYPPNACFWWNDMKLSLPEKECPENKNTNAASLTKAESSMLLGILLVLHFM</sequence>
<evidence type="ECO:0000313" key="4">
    <source>
        <dbReference type="Proteomes" id="UP000594262"/>
    </source>
</evidence>
<proteinExistence type="predicted"/>
<dbReference type="GeneID" id="136801868"/>
<dbReference type="RefSeq" id="XP_066914632.1">
    <property type="nucleotide sequence ID" value="XM_067058531.1"/>
</dbReference>
<keyword evidence="1" id="KW-0732">Signal</keyword>
<protein>
    <recommendedName>
        <fullName evidence="2">RelA/SpoT domain-containing protein</fullName>
    </recommendedName>
</protein>
<dbReference type="GO" id="GO:0015969">
    <property type="term" value="P:guanosine tetraphosphate metabolic process"/>
    <property type="evidence" value="ECO:0007669"/>
    <property type="project" value="InterPro"/>
</dbReference>
<evidence type="ECO:0000313" key="3">
    <source>
        <dbReference type="EnsemblMetazoa" id="CLYHEMP007155.1"/>
    </source>
</evidence>
<evidence type="ECO:0000256" key="1">
    <source>
        <dbReference type="SAM" id="SignalP"/>
    </source>
</evidence>
<dbReference type="PANTHER" id="PTHR47837">
    <property type="entry name" value="GTP PYROPHOSPHOKINASE YJBM"/>
    <property type="match status" value="1"/>
</dbReference>
<evidence type="ECO:0000259" key="2">
    <source>
        <dbReference type="SMART" id="SM00954"/>
    </source>
</evidence>